<comment type="caution">
    <text evidence="9">The sequence shown here is derived from an EMBL/GenBank/DDBJ whole genome shotgun (WGS) entry which is preliminary data.</text>
</comment>
<feature type="transmembrane region" description="Helical" evidence="8">
    <location>
        <begin position="79"/>
        <end position="101"/>
    </location>
</feature>
<evidence type="ECO:0000256" key="3">
    <source>
        <dbReference type="ARBA" id="ARBA00022448"/>
    </source>
</evidence>
<dbReference type="GO" id="GO:0005886">
    <property type="term" value="C:plasma membrane"/>
    <property type="evidence" value="ECO:0007669"/>
    <property type="project" value="UniProtKB-SubCell"/>
</dbReference>
<comment type="similarity">
    <text evidence="2">Belongs to the auxin efflux carrier (TC 2.A.69) family.</text>
</comment>
<evidence type="ECO:0000256" key="7">
    <source>
        <dbReference type="ARBA" id="ARBA00023136"/>
    </source>
</evidence>
<dbReference type="InterPro" id="IPR038770">
    <property type="entry name" value="Na+/solute_symporter_sf"/>
</dbReference>
<protein>
    <submittedName>
        <fullName evidence="9">AEC family transporter</fullName>
    </submittedName>
</protein>
<dbReference type="GO" id="GO:0055085">
    <property type="term" value="P:transmembrane transport"/>
    <property type="evidence" value="ECO:0007669"/>
    <property type="project" value="InterPro"/>
</dbReference>
<keyword evidence="5 8" id="KW-0812">Transmembrane</keyword>
<feature type="transmembrane region" description="Helical" evidence="8">
    <location>
        <begin position="48"/>
        <end position="67"/>
    </location>
</feature>
<evidence type="ECO:0000313" key="9">
    <source>
        <dbReference type="EMBL" id="REL27796.1"/>
    </source>
</evidence>
<accession>A0A3E0TT10</accession>
<evidence type="ECO:0000256" key="5">
    <source>
        <dbReference type="ARBA" id="ARBA00022692"/>
    </source>
</evidence>
<sequence length="333" mass="36146">MTYLFGNTYSEAQRLSNIFTIISPLLALALIGYLIAKRQWLNDAQLSGLSKVTFVIFIPAFLFYRMATADLASVLNPLPIAAFYLPVLTCFALGFILNHWLHPEYKKHRRGSAVFALGSSYSNNVIVGLPLLLLVIGDQALPTIFLIVTFHSAMLFALTSAIAASQANSTQAKNSKRGINWLAFIKQTITNPLVFGILSGLLVNAAGIQIPALVARPLDMLGQPAITLALIALGSSIAKYDIRGERRFIALASTIKLMLLPLLVYLTAKHALALDTLIVQVLVILSACPTGVNAYLIAQQHQVHRKAVASSVVVSTVASVMTLPLWLVWLNLV</sequence>
<keyword evidence="4" id="KW-1003">Cell membrane</keyword>
<feature type="transmembrane region" description="Helical" evidence="8">
    <location>
        <begin position="247"/>
        <end position="265"/>
    </location>
</feature>
<dbReference type="PANTHER" id="PTHR36838:SF3">
    <property type="entry name" value="TRANSPORTER AUXIN EFFLUX CARRIER EC FAMILY"/>
    <property type="match status" value="1"/>
</dbReference>
<feature type="transmembrane region" description="Helical" evidence="8">
    <location>
        <begin position="193"/>
        <end position="214"/>
    </location>
</feature>
<dbReference type="Gene3D" id="1.20.1530.20">
    <property type="match status" value="1"/>
</dbReference>
<feature type="transmembrane region" description="Helical" evidence="8">
    <location>
        <begin position="308"/>
        <end position="329"/>
    </location>
</feature>
<dbReference type="PANTHER" id="PTHR36838">
    <property type="entry name" value="AUXIN EFFLUX CARRIER FAMILY PROTEIN"/>
    <property type="match status" value="1"/>
</dbReference>
<evidence type="ECO:0000256" key="8">
    <source>
        <dbReference type="SAM" id="Phobius"/>
    </source>
</evidence>
<dbReference type="AlphaFoldDB" id="A0A3E0TT10"/>
<name>A0A3E0TT10_9GAMM</name>
<keyword evidence="6 8" id="KW-1133">Transmembrane helix</keyword>
<feature type="transmembrane region" description="Helical" evidence="8">
    <location>
        <begin position="220"/>
        <end position="240"/>
    </location>
</feature>
<organism evidence="9 10">
    <name type="scientific">Thalassotalea euphylliae</name>
    <dbReference type="NCBI Taxonomy" id="1655234"/>
    <lineage>
        <taxon>Bacteria</taxon>
        <taxon>Pseudomonadati</taxon>
        <taxon>Pseudomonadota</taxon>
        <taxon>Gammaproteobacteria</taxon>
        <taxon>Alteromonadales</taxon>
        <taxon>Colwelliaceae</taxon>
        <taxon>Thalassotalea</taxon>
    </lineage>
</organism>
<evidence type="ECO:0000256" key="2">
    <source>
        <dbReference type="ARBA" id="ARBA00010145"/>
    </source>
</evidence>
<dbReference type="Proteomes" id="UP000256478">
    <property type="component" value="Unassembled WGS sequence"/>
</dbReference>
<feature type="transmembrane region" description="Helical" evidence="8">
    <location>
        <begin position="113"/>
        <end position="137"/>
    </location>
</feature>
<reference evidence="9 10" key="1">
    <citation type="submission" date="2018-08" db="EMBL/GenBank/DDBJ databases">
        <title>Thalassotalea euphylliae genome.</title>
        <authorList>
            <person name="Summers S."/>
            <person name="Rice S.A."/>
            <person name="Freckelton M.L."/>
            <person name="Nedved B.T."/>
            <person name="Hadfield M.G."/>
        </authorList>
    </citation>
    <scope>NUCLEOTIDE SEQUENCE [LARGE SCALE GENOMIC DNA]</scope>
    <source>
        <strain evidence="9 10">H1</strain>
    </source>
</reference>
<feature type="transmembrane region" description="Helical" evidence="8">
    <location>
        <begin position="277"/>
        <end position="296"/>
    </location>
</feature>
<feature type="transmembrane region" description="Helical" evidence="8">
    <location>
        <begin position="143"/>
        <end position="164"/>
    </location>
</feature>
<evidence type="ECO:0000256" key="4">
    <source>
        <dbReference type="ARBA" id="ARBA00022475"/>
    </source>
</evidence>
<proteinExistence type="inferred from homology"/>
<evidence type="ECO:0000256" key="6">
    <source>
        <dbReference type="ARBA" id="ARBA00022989"/>
    </source>
</evidence>
<gene>
    <name evidence="9" type="ORF">DXX93_15335</name>
</gene>
<keyword evidence="3" id="KW-0813">Transport</keyword>
<feature type="transmembrane region" description="Helical" evidence="8">
    <location>
        <begin position="15"/>
        <end position="36"/>
    </location>
</feature>
<dbReference type="InterPro" id="IPR004776">
    <property type="entry name" value="Mem_transp_PIN-like"/>
</dbReference>
<evidence type="ECO:0000256" key="1">
    <source>
        <dbReference type="ARBA" id="ARBA00004651"/>
    </source>
</evidence>
<evidence type="ECO:0000313" key="10">
    <source>
        <dbReference type="Proteomes" id="UP000256478"/>
    </source>
</evidence>
<keyword evidence="7 8" id="KW-0472">Membrane</keyword>
<comment type="subcellular location">
    <subcellularLocation>
        <location evidence="1">Cell membrane</location>
        <topology evidence="1">Multi-pass membrane protein</topology>
    </subcellularLocation>
</comment>
<dbReference type="EMBL" id="QUOU01000001">
    <property type="protein sequence ID" value="REL27796.1"/>
    <property type="molecule type" value="Genomic_DNA"/>
</dbReference>
<dbReference type="Pfam" id="PF03547">
    <property type="entry name" value="Mem_trans"/>
    <property type="match status" value="1"/>
</dbReference>